<evidence type="ECO:0000313" key="1">
    <source>
        <dbReference type="EMBL" id="VDO87688.1"/>
    </source>
</evidence>
<proteinExistence type="predicted"/>
<reference evidence="1 2" key="1">
    <citation type="submission" date="2018-11" db="EMBL/GenBank/DDBJ databases">
        <authorList>
            <consortium name="Pathogen Informatics"/>
        </authorList>
    </citation>
    <scope>NUCLEOTIDE SEQUENCE [LARGE SCALE GENOMIC DNA]</scope>
    <source>
        <strain evidence="1 2">Zambia</strain>
    </source>
</reference>
<dbReference type="Proteomes" id="UP000277204">
    <property type="component" value="Unassembled WGS sequence"/>
</dbReference>
<accession>A0A3P8CHR3</accession>
<organism evidence="1 2">
    <name type="scientific">Schistosoma margrebowiei</name>
    <dbReference type="NCBI Taxonomy" id="48269"/>
    <lineage>
        <taxon>Eukaryota</taxon>
        <taxon>Metazoa</taxon>
        <taxon>Spiralia</taxon>
        <taxon>Lophotrochozoa</taxon>
        <taxon>Platyhelminthes</taxon>
        <taxon>Trematoda</taxon>
        <taxon>Digenea</taxon>
        <taxon>Strigeidida</taxon>
        <taxon>Schistosomatoidea</taxon>
        <taxon>Schistosomatidae</taxon>
        <taxon>Schistosoma</taxon>
    </lineage>
</organism>
<protein>
    <submittedName>
        <fullName evidence="1">Uncharacterized protein</fullName>
    </submittedName>
</protein>
<dbReference type="AlphaFoldDB" id="A0A3P8CHR3"/>
<evidence type="ECO:0000313" key="2">
    <source>
        <dbReference type="Proteomes" id="UP000277204"/>
    </source>
</evidence>
<keyword evidence="2" id="KW-1185">Reference proteome</keyword>
<name>A0A3P8CHR3_9TREM</name>
<gene>
    <name evidence="1" type="ORF">SMRZ_LOCUS9775</name>
</gene>
<dbReference type="EMBL" id="UZAI01004756">
    <property type="protein sequence ID" value="VDO87688.1"/>
    <property type="molecule type" value="Genomic_DNA"/>
</dbReference>
<sequence length="88" mass="9612">MEPCDDGMNVPGYRSLINNSLVISTIGGNINGAFNVNASKRVGCNAVFRFPPVEPICVVLGILLLSEELQLSNDESRRSQPLQSRCFE</sequence>